<dbReference type="InterPro" id="IPR001631">
    <property type="entry name" value="TopoI"/>
</dbReference>
<dbReference type="OrthoDB" id="9778962at2"/>
<dbReference type="Gene3D" id="3.30.66.10">
    <property type="entry name" value="DNA topoisomerase I domain"/>
    <property type="match status" value="1"/>
</dbReference>
<evidence type="ECO:0000256" key="5">
    <source>
        <dbReference type="ARBA" id="ARBA00023125"/>
    </source>
</evidence>
<dbReference type="Gene3D" id="1.10.132.120">
    <property type="match status" value="1"/>
</dbReference>
<comment type="catalytic activity">
    <reaction evidence="1">
        <text>ATP-independent breakage of single-stranded DNA, followed by passage and rejoining.</text>
        <dbReference type="EC" id="5.6.2.1"/>
    </reaction>
</comment>
<dbReference type="Pfam" id="PF01028">
    <property type="entry name" value="Topoisom_I"/>
    <property type="match status" value="1"/>
</dbReference>
<dbReference type="InterPro" id="IPR013500">
    <property type="entry name" value="TopoI_cat_euk"/>
</dbReference>
<dbReference type="PROSITE" id="PS52038">
    <property type="entry name" value="TOPO_IB_2"/>
    <property type="match status" value="1"/>
</dbReference>
<name>A0A1U7DII8_9RHOB</name>
<evidence type="ECO:0000313" key="7">
    <source>
        <dbReference type="EMBL" id="APX89693.1"/>
    </source>
</evidence>
<dbReference type="EMBL" id="CP019124">
    <property type="protein sequence ID" value="APX89693.1"/>
    <property type="molecule type" value="Genomic_DNA"/>
</dbReference>
<evidence type="ECO:0000256" key="4">
    <source>
        <dbReference type="ARBA" id="ARBA00023029"/>
    </source>
</evidence>
<comment type="similarity">
    <text evidence="2">Belongs to the type IB topoisomerase family.</text>
</comment>
<evidence type="ECO:0000256" key="1">
    <source>
        <dbReference type="ARBA" id="ARBA00000213"/>
    </source>
</evidence>
<dbReference type="InterPro" id="IPR049331">
    <property type="entry name" value="Top1B_N_bact"/>
</dbReference>
<dbReference type="EC" id="5.6.2.1" evidence="3"/>
<keyword evidence="8" id="KW-1185">Reference proteome</keyword>
<dbReference type="GO" id="GO:0003677">
    <property type="term" value="F:DNA binding"/>
    <property type="evidence" value="ECO:0007669"/>
    <property type="project" value="UniProtKB-KW"/>
</dbReference>
<dbReference type="InterPro" id="IPR035447">
    <property type="entry name" value="DNA_topo_I_N_sf"/>
</dbReference>
<dbReference type="Proteomes" id="UP000187266">
    <property type="component" value="Chromosome"/>
</dbReference>
<evidence type="ECO:0000256" key="2">
    <source>
        <dbReference type="ARBA" id="ARBA00006645"/>
    </source>
</evidence>
<organism evidence="7 8">
    <name type="scientific">Brevirhabdus pacifica</name>
    <dbReference type="NCBI Taxonomy" id="1267768"/>
    <lineage>
        <taxon>Bacteria</taxon>
        <taxon>Pseudomonadati</taxon>
        <taxon>Pseudomonadota</taxon>
        <taxon>Alphaproteobacteria</taxon>
        <taxon>Rhodobacterales</taxon>
        <taxon>Paracoccaceae</taxon>
        <taxon>Brevirhabdus</taxon>
    </lineage>
</organism>
<dbReference type="Gene3D" id="3.90.15.10">
    <property type="entry name" value="Topoisomerase I, Chain A, domain 3"/>
    <property type="match status" value="1"/>
</dbReference>
<dbReference type="InterPro" id="IPR014711">
    <property type="entry name" value="TopoI_cat_a-hlx-sub_euk"/>
</dbReference>
<proteinExistence type="inferred from homology"/>
<dbReference type="Pfam" id="PF21338">
    <property type="entry name" value="Top1B_N_bact"/>
    <property type="match status" value="1"/>
</dbReference>
<sequence>MPPEGLIYYPDSRPGIRRQRRGRGFSYLAPDGTRIDDTRERARIHALAVPPAYEDVWICPRRNGHLQATGRDVKSRKQYRYHEEWTAYRAQQKFDHLADFGRVLPALRRRITAGLRAETGEEELALASVLALLDRLSLRVGTSAYAEENGTYGATTLRAKHLRLKDGEIRLSYTAKGQKKVTKRLRHKSLHKALEQIHDLPGGELMTWVDESGEQRCVTSCQVNDFISDMAGTGVTAKSFRTWNGTLAALRAARAASDRDEAVTIKIMAEAASDELSNTPTIARNSYIHPAVIDLAEEGGAKRLARAYAKPAEIAGLRAGEGALIALLERG</sequence>
<dbReference type="GO" id="GO:0006265">
    <property type="term" value="P:DNA topological change"/>
    <property type="evidence" value="ECO:0007669"/>
    <property type="project" value="InterPro"/>
</dbReference>
<protein>
    <recommendedName>
        <fullName evidence="3">DNA topoisomerase</fullName>
        <ecNumber evidence="3">5.6.2.1</ecNumber>
    </recommendedName>
</protein>
<dbReference type="InterPro" id="IPR011010">
    <property type="entry name" value="DNA_brk_join_enz"/>
</dbReference>
<evidence type="ECO:0000256" key="6">
    <source>
        <dbReference type="ARBA" id="ARBA00023235"/>
    </source>
</evidence>
<dbReference type="SUPFAM" id="SSF55869">
    <property type="entry name" value="DNA topoisomerase I domain"/>
    <property type="match status" value="1"/>
</dbReference>
<dbReference type="AlphaFoldDB" id="A0A1U7DII8"/>
<dbReference type="GO" id="GO:0003917">
    <property type="term" value="F:DNA topoisomerase type I (single strand cut, ATP-independent) activity"/>
    <property type="evidence" value="ECO:0007669"/>
    <property type="project" value="UniProtKB-EC"/>
</dbReference>
<dbReference type="RefSeq" id="WP_076979715.1">
    <property type="nucleotide sequence ID" value="NZ_CP019124.1"/>
</dbReference>
<reference evidence="7 8" key="1">
    <citation type="submission" date="2017-01" db="EMBL/GenBank/DDBJ databases">
        <title>Genomic analysis of Xuhuaishuia manganoxidans DY6-4.</title>
        <authorList>
            <person name="Wang X."/>
        </authorList>
    </citation>
    <scope>NUCLEOTIDE SEQUENCE [LARGE SCALE GENOMIC DNA]</scope>
    <source>
        <strain evidence="7 8">DY6-4</strain>
    </source>
</reference>
<dbReference type="SUPFAM" id="SSF56349">
    <property type="entry name" value="DNA breaking-rejoining enzymes"/>
    <property type="match status" value="1"/>
</dbReference>
<evidence type="ECO:0000313" key="8">
    <source>
        <dbReference type="Proteomes" id="UP000187266"/>
    </source>
</evidence>
<keyword evidence="6" id="KW-0413">Isomerase</keyword>
<accession>A0A2M9DCW3</accession>
<gene>
    <name evidence="7" type="ORF">BV394_08160</name>
</gene>
<dbReference type="PRINTS" id="PR00416">
    <property type="entry name" value="EUTPISMRASEI"/>
</dbReference>
<evidence type="ECO:0000256" key="3">
    <source>
        <dbReference type="ARBA" id="ARBA00012891"/>
    </source>
</evidence>
<keyword evidence="5" id="KW-0238">DNA-binding</keyword>
<dbReference type="STRING" id="1267768.BV394_08160"/>
<keyword evidence="4" id="KW-0799">Topoisomerase</keyword>
<accession>A0A1U7DII8</accession>